<accession>A0AAD2E7N4</accession>
<dbReference type="Proteomes" id="UP000834106">
    <property type="component" value="Chromosome 15"/>
</dbReference>
<dbReference type="GO" id="GO:0009249">
    <property type="term" value="P:protein lipoylation"/>
    <property type="evidence" value="ECO:0007669"/>
    <property type="project" value="InterPro"/>
</dbReference>
<dbReference type="InterPro" id="IPR045864">
    <property type="entry name" value="aa-tRNA-synth_II/BPL/LPL"/>
</dbReference>
<keyword evidence="3" id="KW-1185">Reference proteome</keyword>
<reference evidence="2" key="1">
    <citation type="submission" date="2023-05" db="EMBL/GenBank/DDBJ databases">
        <authorList>
            <person name="Huff M."/>
        </authorList>
    </citation>
    <scope>NUCLEOTIDE SEQUENCE</scope>
</reference>
<protein>
    <recommendedName>
        <fullName evidence="1">BPL/LPL catalytic domain-containing protein</fullName>
    </recommendedName>
</protein>
<evidence type="ECO:0000313" key="3">
    <source>
        <dbReference type="Proteomes" id="UP000834106"/>
    </source>
</evidence>
<dbReference type="InterPro" id="IPR020605">
    <property type="entry name" value="Octanoyltransferase_CS"/>
</dbReference>
<dbReference type="PROSITE" id="PS01313">
    <property type="entry name" value="LIPB"/>
    <property type="match status" value="1"/>
</dbReference>
<evidence type="ECO:0000259" key="1">
    <source>
        <dbReference type="PROSITE" id="PS51733"/>
    </source>
</evidence>
<sequence length="458" mass="51575">MEDKLAAVGNRLLQPLDSLDELLPLLDVVVVVTLHFWLCDGGEVWCVGCGGGGSGSGSGSGGVLDVEVEVEVEVMVVELVPYVEAWSWQKAIVKARKIVSTKEEYFSDTLIILQHQTVYTLGTGNSEEFLNFDIKNAPFDSHLTERGGEVTFHVPGQLVFLYFGTDMLSISNITRWIFIGTSGHLKMVIRVLSATAIDASRVDGETGVWVDSSMRDRQVGSIKGLLRETVSSNGNRAANIDHTDDCKLIDAAYKSLIRPVYTLGTDSSEEFLNFDIKNAPFDSHRTERGGEVTFHVPGQLVMYPIINLKYHKMDLHWYLRALERLCSFSRRFVNFLLSLMFSLELIWDLNTFRRQEISSLWYKSITMGNISWIGTECHHRYCTLSSDSSMRDPGSSSWKNKGLLRETLSSNGHRAANIDHADDSKLIDTAYKSLIREFCDVFQLDLQPKFVPSRWNTF</sequence>
<dbReference type="SUPFAM" id="SSF55681">
    <property type="entry name" value="Class II aaRS and biotin synthetases"/>
    <property type="match status" value="2"/>
</dbReference>
<name>A0AAD2E7N4_9LAMI</name>
<dbReference type="PANTHER" id="PTHR10993:SF7">
    <property type="entry name" value="LIPOYLTRANSFERASE 2, MITOCHONDRIAL-RELATED"/>
    <property type="match status" value="1"/>
</dbReference>
<proteinExistence type="predicted"/>
<gene>
    <name evidence="2" type="ORF">FPE_LOCUS25236</name>
</gene>
<dbReference type="PROSITE" id="PS51733">
    <property type="entry name" value="BPL_LPL_CATALYTIC"/>
    <property type="match status" value="2"/>
</dbReference>
<dbReference type="InterPro" id="IPR004143">
    <property type="entry name" value="BPL_LPL_catalytic"/>
</dbReference>
<dbReference type="EMBL" id="OU503050">
    <property type="protein sequence ID" value="CAI9777806.1"/>
    <property type="molecule type" value="Genomic_DNA"/>
</dbReference>
<feature type="domain" description="BPL/LPL catalytic" evidence="1">
    <location>
        <begin position="241"/>
        <end position="446"/>
    </location>
</feature>
<dbReference type="PANTHER" id="PTHR10993">
    <property type="entry name" value="OCTANOYLTRANSFERASE"/>
    <property type="match status" value="1"/>
</dbReference>
<dbReference type="Gene3D" id="3.30.930.10">
    <property type="entry name" value="Bira Bifunctional Protein, Domain 2"/>
    <property type="match status" value="2"/>
</dbReference>
<dbReference type="Pfam" id="PF21948">
    <property type="entry name" value="LplA-B_cat"/>
    <property type="match status" value="2"/>
</dbReference>
<dbReference type="AlphaFoldDB" id="A0AAD2E7N4"/>
<feature type="domain" description="BPL/LPL catalytic" evidence="1">
    <location>
        <begin position="104"/>
        <end position="234"/>
    </location>
</feature>
<organism evidence="2 3">
    <name type="scientific">Fraxinus pennsylvanica</name>
    <dbReference type="NCBI Taxonomy" id="56036"/>
    <lineage>
        <taxon>Eukaryota</taxon>
        <taxon>Viridiplantae</taxon>
        <taxon>Streptophyta</taxon>
        <taxon>Embryophyta</taxon>
        <taxon>Tracheophyta</taxon>
        <taxon>Spermatophyta</taxon>
        <taxon>Magnoliopsida</taxon>
        <taxon>eudicotyledons</taxon>
        <taxon>Gunneridae</taxon>
        <taxon>Pentapetalae</taxon>
        <taxon>asterids</taxon>
        <taxon>lamiids</taxon>
        <taxon>Lamiales</taxon>
        <taxon>Oleaceae</taxon>
        <taxon>Oleeae</taxon>
        <taxon>Fraxinus</taxon>
    </lineage>
</organism>
<dbReference type="GO" id="GO:0033819">
    <property type="term" value="F:lipoyl(octanoyl) transferase activity"/>
    <property type="evidence" value="ECO:0007669"/>
    <property type="project" value="InterPro"/>
</dbReference>
<evidence type="ECO:0000313" key="2">
    <source>
        <dbReference type="EMBL" id="CAI9777806.1"/>
    </source>
</evidence>